<dbReference type="SUPFAM" id="SSF56425">
    <property type="entry name" value="Succinate dehydrogenase/fumarate reductase flavoprotein, catalytic domain"/>
    <property type="match status" value="1"/>
</dbReference>
<dbReference type="InterPro" id="IPR037099">
    <property type="entry name" value="Fum_R/Succ_DH_flav-like_C_sf"/>
</dbReference>
<evidence type="ECO:0000256" key="13">
    <source>
        <dbReference type="RuleBase" id="RU362049"/>
    </source>
</evidence>
<dbReference type="FunFam" id="3.90.700.10:FF:000002">
    <property type="entry name" value="L-aspartate oxidase"/>
    <property type="match status" value="1"/>
</dbReference>
<evidence type="ECO:0000256" key="10">
    <source>
        <dbReference type="ARBA" id="ARBA00029426"/>
    </source>
</evidence>
<dbReference type="PANTHER" id="PTHR42716">
    <property type="entry name" value="L-ASPARTATE OXIDASE"/>
    <property type="match status" value="1"/>
</dbReference>
<evidence type="ECO:0000256" key="9">
    <source>
        <dbReference type="ARBA" id="ARBA00023002"/>
    </source>
</evidence>
<evidence type="ECO:0000256" key="4">
    <source>
        <dbReference type="ARBA" id="ARBA00012173"/>
    </source>
</evidence>
<evidence type="ECO:0000259" key="15">
    <source>
        <dbReference type="Pfam" id="PF02910"/>
    </source>
</evidence>
<comment type="catalytic activity">
    <reaction evidence="11">
        <text>L-aspartate + O2 = iminosuccinate + H2O2</text>
        <dbReference type="Rhea" id="RHEA:25876"/>
        <dbReference type="ChEBI" id="CHEBI:15379"/>
        <dbReference type="ChEBI" id="CHEBI:16240"/>
        <dbReference type="ChEBI" id="CHEBI:29991"/>
        <dbReference type="ChEBI" id="CHEBI:77875"/>
        <dbReference type="EC" id="1.4.3.16"/>
    </reaction>
    <physiologicalReaction direction="left-to-right" evidence="11">
        <dbReference type="Rhea" id="RHEA:25877"/>
    </physiologicalReaction>
</comment>
<dbReference type="PRINTS" id="PR00368">
    <property type="entry name" value="FADPNR"/>
</dbReference>
<dbReference type="NCBIfam" id="TIGR00551">
    <property type="entry name" value="nadB"/>
    <property type="match status" value="1"/>
</dbReference>
<dbReference type="STRING" id="648782.SAMN04488554_3892"/>
<dbReference type="Gene3D" id="3.90.700.10">
    <property type="entry name" value="Succinate dehydrogenase/fumarate reductase flavoprotein, catalytic domain"/>
    <property type="match status" value="1"/>
</dbReference>
<organism evidence="16 17">
    <name type="scientific">Ruania alba</name>
    <dbReference type="NCBI Taxonomy" id="648782"/>
    <lineage>
        <taxon>Bacteria</taxon>
        <taxon>Bacillati</taxon>
        <taxon>Actinomycetota</taxon>
        <taxon>Actinomycetes</taxon>
        <taxon>Micrococcales</taxon>
        <taxon>Ruaniaceae</taxon>
        <taxon>Ruania</taxon>
    </lineage>
</organism>
<dbReference type="InterPro" id="IPR036188">
    <property type="entry name" value="FAD/NAD-bd_sf"/>
</dbReference>
<evidence type="ECO:0000313" key="16">
    <source>
        <dbReference type="EMBL" id="SEE95990.1"/>
    </source>
</evidence>
<proteinExistence type="inferred from homology"/>
<dbReference type="EC" id="1.4.3.16" evidence="4 12"/>
<dbReference type="Pfam" id="PF00890">
    <property type="entry name" value="FAD_binding_2"/>
    <property type="match status" value="1"/>
</dbReference>
<dbReference type="OrthoDB" id="9805351at2"/>
<keyword evidence="7 13" id="KW-0662">Pyridine nucleotide biosynthesis</keyword>
<dbReference type="GO" id="GO:0005737">
    <property type="term" value="C:cytoplasm"/>
    <property type="evidence" value="ECO:0007669"/>
    <property type="project" value="UniProtKB-SubCell"/>
</dbReference>
<evidence type="ECO:0000256" key="7">
    <source>
        <dbReference type="ARBA" id="ARBA00022642"/>
    </source>
</evidence>
<keyword evidence="8 13" id="KW-0274">FAD</keyword>
<comment type="subcellular location">
    <subcellularLocation>
        <location evidence="13">Cytoplasm</location>
    </subcellularLocation>
</comment>
<evidence type="ECO:0000256" key="11">
    <source>
        <dbReference type="ARBA" id="ARBA00048305"/>
    </source>
</evidence>
<protein>
    <recommendedName>
        <fullName evidence="5 12">L-aspartate oxidase</fullName>
        <ecNumber evidence="4 12">1.4.3.16</ecNumber>
    </recommendedName>
</protein>
<dbReference type="UniPathway" id="UPA00253">
    <property type="reaction ID" value="UER00326"/>
</dbReference>
<evidence type="ECO:0000256" key="2">
    <source>
        <dbReference type="ARBA" id="ARBA00004950"/>
    </source>
</evidence>
<dbReference type="SUPFAM" id="SSF46977">
    <property type="entry name" value="Succinate dehydrogenase/fumarate reductase flavoprotein C-terminal domain"/>
    <property type="match status" value="1"/>
</dbReference>
<comment type="pathway">
    <text evidence="2 13">Cofactor biosynthesis; NAD(+) biosynthesis; iminoaspartate from L-aspartate (oxidase route): step 1/1.</text>
</comment>
<evidence type="ECO:0000256" key="3">
    <source>
        <dbReference type="ARBA" id="ARBA00008562"/>
    </source>
</evidence>
<evidence type="ECO:0000256" key="6">
    <source>
        <dbReference type="ARBA" id="ARBA00022630"/>
    </source>
</evidence>
<keyword evidence="9 13" id="KW-0560">Oxidoreductase</keyword>
<dbReference type="SUPFAM" id="SSF51905">
    <property type="entry name" value="FAD/NAD(P)-binding domain"/>
    <property type="match status" value="1"/>
</dbReference>
<feature type="domain" description="Fumarate reductase/succinate dehydrogenase flavoprotein-like C-terminal" evidence="15">
    <location>
        <begin position="422"/>
        <end position="495"/>
    </location>
</feature>
<dbReference type="InterPro" id="IPR005288">
    <property type="entry name" value="NadB"/>
</dbReference>
<feature type="domain" description="FAD-dependent oxidoreductase 2 FAD-binding" evidence="14">
    <location>
        <begin position="5"/>
        <end position="373"/>
    </location>
</feature>
<dbReference type="RefSeq" id="WP_089774821.1">
    <property type="nucleotide sequence ID" value="NZ_FNTX01000002.1"/>
</dbReference>
<dbReference type="InterPro" id="IPR027477">
    <property type="entry name" value="Succ_DH/fumarate_Rdtase_cat_sf"/>
</dbReference>
<dbReference type="AlphaFoldDB" id="A0A1H5N3F8"/>
<evidence type="ECO:0000256" key="12">
    <source>
        <dbReference type="NCBIfam" id="TIGR00551"/>
    </source>
</evidence>
<dbReference type="EMBL" id="FNTX01000002">
    <property type="protein sequence ID" value="SEE95990.1"/>
    <property type="molecule type" value="Genomic_DNA"/>
</dbReference>
<evidence type="ECO:0000259" key="14">
    <source>
        <dbReference type="Pfam" id="PF00890"/>
    </source>
</evidence>
<reference evidence="17" key="1">
    <citation type="submission" date="2016-10" db="EMBL/GenBank/DDBJ databases">
        <authorList>
            <person name="Varghese N."/>
            <person name="Submissions S."/>
        </authorList>
    </citation>
    <scope>NUCLEOTIDE SEQUENCE [LARGE SCALE GENOMIC DNA]</scope>
    <source>
        <strain evidence="17">DSM 21368</strain>
    </source>
</reference>
<dbReference type="Pfam" id="PF02910">
    <property type="entry name" value="Succ_DH_flav_C"/>
    <property type="match status" value="1"/>
</dbReference>
<keyword evidence="6 13" id="KW-0285">Flavoprotein</keyword>
<evidence type="ECO:0000313" key="17">
    <source>
        <dbReference type="Proteomes" id="UP000199220"/>
    </source>
</evidence>
<dbReference type="Proteomes" id="UP000199220">
    <property type="component" value="Unassembled WGS sequence"/>
</dbReference>
<evidence type="ECO:0000256" key="5">
    <source>
        <dbReference type="ARBA" id="ARBA00021901"/>
    </source>
</evidence>
<comment type="cofactor">
    <cofactor evidence="1 13">
        <name>FAD</name>
        <dbReference type="ChEBI" id="CHEBI:57692"/>
    </cofactor>
</comment>
<dbReference type="InterPro" id="IPR015939">
    <property type="entry name" value="Fum_Rdtase/Succ_DH_flav-like_C"/>
</dbReference>
<comment type="function">
    <text evidence="10">Catalyzes the oxidation of L-aspartate to iminoaspartate, the first step in the de novo biosynthesis of NAD(+).</text>
</comment>
<gene>
    <name evidence="16" type="ORF">SAMN04488554_3892</name>
</gene>
<accession>A0A1H5N3F8</accession>
<name>A0A1H5N3F8_9MICO</name>
<sequence length="502" mass="51003">MTRTLVVGTGIAGLITALAHPRPEQVLVVTKSEPAASNTYAAQGGIAAVTHPPAPGDSVASHVSDTLTAGAGHCDPAAVQALCADGADRIVDLLAAGVPFDRTTDGELSRGLEAAHSVARILHAGGDATGAGIADALLATAARAGIEVRGHTLVTELITDGGRVRGARVLTSSGGQEELAADAVVLATGGAGQLYPYTSNPAVATGDGVALAARAGAALADLEFYQFHPTTLALPGNFLVSEAVRGEGAVLRDAAGERFMIGVHPDAELAPRDVVARAVADRMRSTGAPVSLDATALGATRLAERFPSIDTAARAAGLDWAREPVPITPAAHYWMGGVTTDLAGRTSVPGLYAIGEVARTGVHGANRLASNSLLEGAVFGHRAALAVAADISTVDWSPALHAPDQNDASITSSTLAYPNCTRASLQDLMWDAVGLGRDGEELAAAERTLAGWAGGAPASAVSTYEDANLFLLARLTARAARLRTDSIGAHHRDDARVLETAS</sequence>
<dbReference type="Gene3D" id="1.20.58.100">
    <property type="entry name" value="Fumarate reductase/succinate dehydrogenase flavoprotein-like, C-terminal domain"/>
    <property type="match status" value="1"/>
</dbReference>
<dbReference type="InterPro" id="IPR003953">
    <property type="entry name" value="FAD-dep_OxRdtase_2_FAD-bd"/>
</dbReference>
<keyword evidence="17" id="KW-1185">Reference proteome</keyword>
<evidence type="ECO:0000256" key="8">
    <source>
        <dbReference type="ARBA" id="ARBA00022827"/>
    </source>
</evidence>
<dbReference type="GO" id="GO:0008734">
    <property type="term" value="F:L-aspartate oxidase activity"/>
    <property type="evidence" value="ECO:0007669"/>
    <property type="project" value="UniProtKB-UniRule"/>
</dbReference>
<dbReference type="GO" id="GO:0034628">
    <property type="term" value="P:'de novo' NAD+ biosynthetic process from L-aspartate"/>
    <property type="evidence" value="ECO:0007669"/>
    <property type="project" value="TreeGrafter"/>
</dbReference>
<comment type="similarity">
    <text evidence="3 13">Belongs to the FAD-dependent oxidoreductase 2 family. NadB subfamily.</text>
</comment>
<dbReference type="PANTHER" id="PTHR42716:SF2">
    <property type="entry name" value="L-ASPARTATE OXIDASE, CHLOROPLASTIC"/>
    <property type="match status" value="1"/>
</dbReference>
<dbReference type="GO" id="GO:0033765">
    <property type="term" value="F:steroid dehydrogenase activity, acting on the CH-CH group of donors"/>
    <property type="evidence" value="ECO:0007669"/>
    <property type="project" value="UniProtKB-ARBA"/>
</dbReference>
<evidence type="ECO:0000256" key="1">
    <source>
        <dbReference type="ARBA" id="ARBA00001974"/>
    </source>
</evidence>
<dbReference type="Gene3D" id="3.50.50.60">
    <property type="entry name" value="FAD/NAD(P)-binding domain"/>
    <property type="match status" value="1"/>
</dbReference>